<reference evidence="2 3" key="1">
    <citation type="submission" date="2016-08" db="EMBL/GenBank/DDBJ databases">
        <title>Complete genome sequence of Fictibacillus arsenicus G25-54, a strain with toxicity to nematodes and a potential arsenic-resistance activity.</title>
        <authorList>
            <person name="Zheng Z."/>
        </authorList>
    </citation>
    <scope>NUCLEOTIDE SEQUENCE [LARGE SCALE GENOMIC DNA]</scope>
    <source>
        <strain evidence="2 3">G25-54</strain>
    </source>
</reference>
<proteinExistence type="predicted"/>
<dbReference type="EMBL" id="CP016761">
    <property type="protein sequence ID" value="ANX12819.1"/>
    <property type="molecule type" value="Genomic_DNA"/>
</dbReference>
<dbReference type="RefSeq" id="WP_066290751.1">
    <property type="nucleotide sequence ID" value="NZ_CP016761.1"/>
</dbReference>
<dbReference type="Pfam" id="PF00293">
    <property type="entry name" value="NUDIX"/>
    <property type="match status" value="1"/>
</dbReference>
<dbReference type="Gene3D" id="3.90.79.10">
    <property type="entry name" value="Nucleoside Triphosphate Pyrophosphohydrolase"/>
    <property type="match status" value="1"/>
</dbReference>
<accession>A0A1B1Z649</accession>
<feature type="domain" description="Nudix hydrolase" evidence="1">
    <location>
        <begin position="13"/>
        <end position="141"/>
    </location>
</feature>
<dbReference type="InterPro" id="IPR000086">
    <property type="entry name" value="NUDIX_hydrolase_dom"/>
</dbReference>
<evidence type="ECO:0000313" key="3">
    <source>
        <dbReference type="Proteomes" id="UP000077412"/>
    </source>
</evidence>
<evidence type="ECO:0000313" key="2">
    <source>
        <dbReference type="EMBL" id="ANX12819.1"/>
    </source>
</evidence>
<dbReference type="KEGG" id="far:ABE41_012430"/>
<dbReference type="AlphaFoldDB" id="A0A1B1Z649"/>
<keyword evidence="3" id="KW-1185">Reference proteome</keyword>
<dbReference type="InterPro" id="IPR015797">
    <property type="entry name" value="NUDIX_hydrolase-like_dom_sf"/>
</dbReference>
<dbReference type="PROSITE" id="PS51462">
    <property type="entry name" value="NUDIX"/>
    <property type="match status" value="1"/>
</dbReference>
<sequence>MNFGEVIPGVDYRKRDAVYAVILDSEGEKVAIMVQNGKGFLPGGGIEKSEEQQLCLMRECVEETGFNINIERYIGNEKQYFQSRQNEYIMNNGYFYAGDFGEYVKPPIEDDHELVWMELDEAKRMLFHESHLWAVKKTLIKE</sequence>
<dbReference type="STRING" id="255247.ABE41_012430"/>
<protein>
    <recommendedName>
        <fullName evidence="1">Nudix hydrolase domain-containing protein</fullName>
    </recommendedName>
</protein>
<organism evidence="2 3">
    <name type="scientific">Fictibacillus arsenicus</name>
    <dbReference type="NCBI Taxonomy" id="255247"/>
    <lineage>
        <taxon>Bacteria</taxon>
        <taxon>Bacillati</taxon>
        <taxon>Bacillota</taxon>
        <taxon>Bacilli</taxon>
        <taxon>Bacillales</taxon>
        <taxon>Fictibacillaceae</taxon>
        <taxon>Fictibacillus</taxon>
    </lineage>
</organism>
<name>A0A1B1Z649_9BACL</name>
<evidence type="ECO:0000259" key="1">
    <source>
        <dbReference type="PROSITE" id="PS51462"/>
    </source>
</evidence>
<dbReference type="SUPFAM" id="SSF55811">
    <property type="entry name" value="Nudix"/>
    <property type="match status" value="1"/>
</dbReference>
<dbReference type="Proteomes" id="UP000077412">
    <property type="component" value="Chromosome"/>
</dbReference>
<dbReference type="OrthoDB" id="9816040at2"/>
<gene>
    <name evidence="2" type="ORF">ABE41_012430</name>
</gene>